<dbReference type="EMBL" id="JARHTQ010000002">
    <property type="protein sequence ID" value="MDF2255219.1"/>
    <property type="molecule type" value="Genomic_DNA"/>
</dbReference>
<keyword evidence="2" id="KW-1185">Reference proteome</keyword>
<protein>
    <submittedName>
        <fullName evidence="1">Uncharacterized protein</fullName>
    </submittedName>
</protein>
<evidence type="ECO:0000313" key="1">
    <source>
        <dbReference type="EMBL" id="MDF2255219.1"/>
    </source>
</evidence>
<proteinExistence type="predicted"/>
<accession>A0ABT5YUW7</accession>
<organism evidence="1 2">
    <name type="scientific">Streptantibioticus ferralitis</name>
    <dbReference type="NCBI Taxonomy" id="236510"/>
    <lineage>
        <taxon>Bacteria</taxon>
        <taxon>Bacillati</taxon>
        <taxon>Actinomycetota</taxon>
        <taxon>Actinomycetes</taxon>
        <taxon>Kitasatosporales</taxon>
        <taxon>Streptomycetaceae</taxon>
        <taxon>Streptantibioticus</taxon>
    </lineage>
</organism>
<dbReference type="RefSeq" id="WP_275809095.1">
    <property type="nucleotide sequence ID" value="NZ_BAAANM010000012.1"/>
</dbReference>
<evidence type="ECO:0000313" key="2">
    <source>
        <dbReference type="Proteomes" id="UP001220022"/>
    </source>
</evidence>
<name>A0ABT5YUW7_9ACTN</name>
<dbReference type="Proteomes" id="UP001220022">
    <property type="component" value="Unassembled WGS sequence"/>
</dbReference>
<comment type="caution">
    <text evidence="1">The sequence shown here is derived from an EMBL/GenBank/DDBJ whole genome shotgun (WGS) entry which is preliminary data.</text>
</comment>
<sequence>MRQHDPEGMARLMPAFFALDLDDSPHARIKFYMTVAEQSTSELQARADHLSSVAGRTAADFIDSLSTHGSTALAGPGVRPTLCWSMTSHDRLRPDDATLYLPFNRYTPDGQEALGRLRKILEPAHFHRIERLVAQRTGDGAPSEPVNPFLWAGTKLNRGGKVLTLYVSADVVDSASRTAQ</sequence>
<reference evidence="1 2" key="1">
    <citation type="submission" date="2023-03" db="EMBL/GenBank/DDBJ databases">
        <title>Draft genome sequence of type strain Streptomyces ferralitis JCM 14344.</title>
        <authorList>
            <person name="Klaysubun C."/>
            <person name="Duangmal K."/>
        </authorList>
    </citation>
    <scope>NUCLEOTIDE SEQUENCE [LARGE SCALE GENOMIC DNA]</scope>
    <source>
        <strain evidence="1 2">JCM 14344</strain>
    </source>
</reference>
<gene>
    <name evidence="1" type="ORF">P2L57_05605</name>
</gene>